<keyword evidence="3" id="KW-1185">Reference proteome</keyword>
<name>A0ABQ6J2F8_9GAMM</name>
<feature type="transmembrane region" description="Helical" evidence="1">
    <location>
        <begin position="50"/>
        <end position="67"/>
    </location>
</feature>
<dbReference type="Proteomes" id="UP001157046">
    <property type="component" value="Unassembled WGS sequence"/>
</dbReference>
<evidence type="ECO:0000313" key="3">
    <source>
        <dbReference type="Proteomes" id="UP001157046"/>
    </source>
</evidence>
<comment type="caution">
    <text evidence="2">The sequence shown here is derived from an EMBL/GenBank/DDBJ whole genome shotgun (WGS) entry which is preliminary data.</text>
</comment>
<evidence type="ECO:0000256" key="1">
    <source>
        <dbReference type="SAM" id="Phobius"/>
    </source>
</evidence>
<keyword evidence="1" id="KW-1133">Transmembrane helix</keyword>
<organism evidence="2 3">
    <name type="scientific">Shewanella glacialipiscicola</name>
    <dbReference type="NCBI Taxonomy" id="614069"/>
    <lineage>
        <taxon>Bacteria</taxon>
        <taxon>Pseudomonadati</taxon>
        <taxon>Pseudomonadota</taxon>
        <taxon>Gammaproteobacteria</taxon>
        <taxon>Alteromonadales</taxon>
        <taxon>Shewanellaceae</taxon>
        <taxon>Shewanella</taxon>
    </lineage>
</organism>
<reference evidence="3" key="1">
    <citation type="journal article" date="2019" name="Int. J. Syst. Evol. Microbiol.">
        <title>The Global Catalogue of Microorganisms (GCM) 10K type strain sequencing project: providing services to taxonomists for standard genome sequencing and annotation.</title>
        <authorList>
            <consortium name="The Broad Institute Genomics Platform"/>
            <consortium name="The Broad Institute Genome Sequencing Center for Infectious Disease"/>
            <person name="Wu L."/>
            <person name="Ma J."/>
        </authorList>
    </citation>
    <scope>NUCLEOTIDE SEQUENCE [LARGE SCALE GENOMIC DNA]</scope>
    <source>
        <strain evidence="3">NBRC 102030</strain>
    </source>
</reference>
<dbReference type="RefSeq" id="WP_284306912.1">
    <property type="nucleotide sequence ID" value="NZ_BSUY01000001.1"/>
</dbReference>
<feature type="transmembrane region" description="Helical" evidence="1">
    <location>
        <begin position="24"/>
        <end position="44"/>
    </location>
</feature>
<keyword evidence="1" id="KW-0812">Transmembrane</keyword>
<evidence type="ECO:0000313" key="2">
    <source>
        <dbReference type="EMBL" id="GMA82316.1"/>
    </source>
</evidence>
<proteinExistence type="predicted"/>
<protein>
    <submittedName>
        <fullName evidence="2">Uncharacterized protein</fullName>
    </submittedName>
</protein>
<accession>A0ABQ6J2F8</accession>
<gene>
    <name evidence="2" type="ORF">GCM10025855_18490</name>
</gene>
<sequence length="94" mass="10251">MMFSKTEIALIASAKRKVQMAQKVRLAVIALVVLGTGLTISGLWVNEFAIYMIFGLVVFAVALPQFGQGPKYEELVSLLEKKAKVNSLEVYSSG</sequence>
<keyword evidence="1" id="KW-0472">Membrane</keyword>
<dbReference type="EMBL" id="BSUY01000001">
    <property type="protein sequence ID" value="GMA82316.1"/>
    <property type="molecule type" value="Genomic_DNA"/>
</dbReference>